<accession>A0A1J5PX35</accession>
<name>A0A1J5PX35_9ZZZZ</name>
<dbReference type="InterPro" id="IPR016181">
    <property type="entry name" value="Acyl_CoA_acyltransferase"/>
</dbReference>
<dbReference type="AlphaFoldDB" id="A0A1J5PX35"/>
<evidence type="ECO:0000313" key="2">
    <source>
        <dbReference type="EMBL" id="OIQ75464.1"/>
    </source>
</evidence>
<dbReference type="GO" id="GO:0016747">
    <property type="term" value="F:acyltransferase activity, transferring groups other than amino-acyl groups"/>
    <property type="evidence" value="ECO:0007669"/>
    <property type="project" value="InterPro"/>
</dbReference>
<dbReference type="SUPFAM" id="SSF55729">
    <property type="entry name" value="Acyl-CoA N-acyltransferases (Nat)"/>
    <property type="match status" value="1"/>
</dbReference>
<dbReference type="CDD" id="cd04301">
    <property type="entry name" value="NAT_SF"/>
    <property type="match status" value="1"/>
</dbReference>
<evidence type="ECO:0000259" key="1">
    <source>
        <dbReference type="PROSITE" id="PS51186"/>
    </source>
</evidence>
<comment type="caution">
    <text evidence="2">The sequence shown here is derived from an EMBL/GenBank/DDBJ whole genome shotgun (WGS) entry which is preliminary data.</text>
</comment>
<dbReference type="Gene3D" id="3.40.630.30">
    <property type="match status" value="1"/>
</dbReference>
<dbReference type="InterPro" id="IPR000182">
    <property type="entry name" value="GNAT_dom"/>
</dbReference>
<protein>
    <recommendedName>
        <fullName evidence="1">N-acetyltransferase domain-containing protein</fullName>
    </recommendedName>
</protein>
<dbReference type="Pfam" id="PF13527">
    <property type="entry name" value="Acetyltransf_9"/>
    <property type="match status" value="1"/>
</dbReference>
<dbReference type="PROSITE" id="PS51186">
    <property type="entry name" value="GNAT"/>
    <property type="match status" value="1"/>
</dbReference>
<proteinExistence type="predicted"/>
<dbReference type="EMBL" id="MLJW01002157">
    <property type="protein sequence ID" value="OIQ75464.1"/>
    <property type="molecule type" value="Genomic_DNA"/>
</dbReference>
<reference evidence="2" key="1">
    <citation type="submission" date="2016-10" db="EMBL/GenBank/DDBJ databases">
        <title>Sequence of Gallionella enrichment culture.</title>
        <authorList>
            <person name="Poehlein A."/>
            <person name="Muehling M."/>
            <person name="Daniel R."/>
        </authorList>
    </citation>
    <scope>NUCLEOTIDE SEQUENCE</scope>
</reference>
<gene>
    <name evidence="2" type="ORF">GALL_428650</name>
</gene>
<feature type="domain" description="N-acetyltransferase" evidence="1">
    <location>
        <begin position="123"/>
        <end position="258"/>
    </location>
</feature>
<organism evidence="2">
    <name type="scientific">mine drainage metagenome</name>
    <dbReference type="NCBI Taxonomy" id="410659"/>
    <lineage>
        <taxon>unclassified sequences</taxon>
        <taxon>metagenomes</taxon>
        <taxon>ecological metagenomes</taxon>
    </lineage>
</organism>
<sequence length="258" mass="28590">MPLSRKWGTVSEIDVALARQHMGTALADWVAFPEMLHQVHPTSWLFLSGSPFSGFNKAMVNTNDEETLSKILQIIGEKAALTHLFLAADGRSLVNRLPAEWKCVGRDPFMYKYLDVTDQEFDPRVSVAGIDDYEAVLTLLSDSFGVEPTRDPIIANMLSNPIAVSDIWVLKEDGQAVCTVMTCLVDDALTAWAMSTPPRLRRRGYAKALLEDVLRRSALNGATIGLLVATEVGKKLYDALGWTTLEEWDVYSNDVAIQ</sequence>